<dbReference type="EMBL" id="JABFCT010000004">
    <property type="protein sequence ID" value="KAF5876016.1"/>
    <property type="molecule type" value="Genomic_DNA"/>
</dbReference>
<dbReference type="GeneID" id="59256526"/>
<evidence type="ECO:0000313" key="2">
    <source>
        <dbReference type="Proteomes" id="UP000531561"/>
    </source>
</evidence>
<gene>
    <name evidence="1" type="ORF">Bfra_002413</name>
</gene>
<keyword evidence="2" id="KW-1185">Reference proteome</keyword>
<name>A0A8H6EKX4_9HELO</name>
<reference evidence="1 2" key="1">
    <citation type="journal article" date="2020" name="Phytopathology">
        <title>A high-quality genome resource of Botrytis fragariae, a new and rapidly spreading fungal pathogen causing strawberry gray mold in the U.S.A.</title>
        <authorList>
            <person name="Wu Y."/>
            <person name="Saski C.A."/>
            <person name="Schnabel G."/>
            <person name="Xiao S."/>
            <person name="Hu M."/>
        </authorList>
    </citation>
    <scope>NUCLEOTIDE SEQUENCE [LARGE SCALE GENOMIC DNA]</scope>
    <source>
        <strain evidence="1 2">BVB16</strain>
    </source>
</reference>
<dbReference type="RefSeq" id="XP_037194962.1">
    <property type="nucleotide sequence ID" value="XM_037332834.1"/>
</dbReference>
<proteinExistence type="predicted"/>
<evidence type="ECO:0000313" key="1">
    <source>
        <dbReference type="EMBL" id="KAF5876016.1"/>
    </source>
</evidence>
<dbReference type="AlphaFoldDB" id="A0A8H6EKX4"/>
<comment type="caution">
    <text evidence="1">The sequence shown here is derived from an EMBL/GenBank/DDBJ whole genome shotgun (WGS) entry which is preliminary data.</text>
</comment>
<sequence length="59" mass="6420">MAICLSFCPVMAVISSESREPSYFRVHLHPTLPSGIPFFPCACKSCSAIVTSATFQHKS</sequence>
<organism evidence="1 2">
    <name type="scientific">Botrytis fragariae</name>
    <dbReference type="NCBI Taxonomy" id="1964551"/>
    <lineage>
        <taxon>Eukaryota</taxon>
        <taxon>Fungi</taxon>
        <taxon>Dikarya</taxon>
        <taxon>Ascomycota</taxon>
        <taxon>Pezizomycotina</taxon>
        <taxon>Leotiomycetes</taxon>
        <taxon>Helotiales</taxon>
        <taxon>Sclerotiniaceae</taxon>
        <taxon>Botrytis</taxon>
    </lineage>
</organism>
<accession>A0A8H6EKX4</accession>
<dbReference type="Proteomes" id="UP000531561">
    <property type="component" value="Unassembled WGS sequence"/>
</dbReference>
<protein>
    <submittedName>
        <fullName evidence="1">Uncharacterized protein</fullName>
    </submittedName>
</protein>